<evidence type="ECO:0000313" key="6">
    <source>
        <dbReference type="Proteomes" id="UP000626786"/>
    </source>
</evidence>
<evidence type="ECO:0000313" key="5">
    <source>
        <dbReference type="EMBL" id="MBD7984121.1"/>
    </source>
</evidence>
<dbReference type="InterPro" id="IPR018702">
    <property type="entry name" value="DUF2207"/>
</dbReference>
<feature type="signal peptide" evidence="2">
    <location>
        <begin position="1"/>
        <end position="24"/>
    </location>
</feature>
<dbReference type="RefSeq" id="WP_191693811.1">
    <property type="nucleotide sequence ID" value="NZ_JACSQN010000004.1"/>
</dbReference>
<feature type="chain" id="PRO_5045126783" evidence="2">
    <location>
        <begin position="25"/>
        <end position="643"/>
    </location>
</feature>
<keyword evidence="1" id="KW-0472">Membrane</keyword>
<dbReference type="Pfam" id="PF09972">
    <property type="entry name" value="DUF2207"/>
    <property type="match status" value="1"/>
</dbReference>
<evidence type="ECO:0000259" key="4">
    <source>
        <dbReference type="Pfam" id="PF20990"/>
    </source>
</evidence>
<accession>A0ABR8U7V9</accession>
<proteinExistence type="predicted"/>
<feature type="domain" description="DUF2207" evidence="3">
    <location>
        <begin position="28"/>
        <end position="209"/>
    </location>
</feature>
<dbReference type="EMBL" id="JACSQN010000004">
    <property type="protein sequence ID" value="MBD7984121.1"/>
    <property type="molecule type" value="Genomic_DNA"/>
</dbReference>
<feature type="transmembrane region" description="Helical" evidence="1">
    <location>
        <begin position="464"/>
        <end position="480"/>
    </location>
</feature>
<protein>
    <submittedName>
        <fullName evidence="5">DUF2207 domain-containing protein</fullName>
    </submittedName>
</protein>
<keyword evidence="6" id="KW-1185">Reference proteome</keyword>
<gene>
    <name evidence="5" type="ORF">H9649_05980</name>
</gene>
<reference evidence="5 6" key="1">
    <citation type="submission" date="2020-08" db="EMBL/GenBank/DDBJ databases">
        <title>A Genomic Blueprint of the Chicken Gut Microbiome.</title>
        <authorList>
            <person name="Gilroy R."/>
            <person name="Ravi A."/>
            <person name="Getino M."/>
            <person name="Pursley I."/>
            <person name="Horton D.L."/>
            <person name="Alikhan N.-F."/>
            <person name="Baker D."/>
            <person name="Gharbi K."/>
            <person name="Hall N."/>
            <person name="Watson M."/>
            <person name="Adriaenssens E.M."/>
            <person name="Foster-Nyarko E."/>
            <person name="Jarju S."/>
            <person name="Secka A."/>
            <person name="Antonio M."/>
            <person name="Oren A."/>
            <person name="Chaudhuri R."/>
            <person name="La Ragione R.M."/>
            <person name="Hildebrand F."/>
            <person name="Pallen M.J."/>
        </authorList>
    </citation>
    <scope>NUCLEOTIDE SEQUENCE [LARGE SCALE GENOMIC DNA]</scope>
    <source>
        <strain evidence="5 6">Sa2YVA2</strain>
    </source>
</reference>
<feature type="transmembrane region" description="Helical" evidence="1">
    <location>
        <begin position="487"/>
        <end position="503"/>
    </location>
</feature>
<comment type="caution">
    <text evidence="5">The sequence shown here is derived from an EMBL/GenBank/DDBJ whole genome shotgun (WGS) entry which is preliminary data.</text>
</comment>
<name>A0ABR8U7V9_9BACL</name>
<evidence type="ECO:0000256" key="1">
    <source>
        <dbReference type="SAM" id="Phobius"/>
    </source>
</evidence>
<dbReference type="InterPro" id="IPR048389">
    <property type="entry name" value="YciQ-like_C"/>
</dbReference>
<evidence type="ECO:0000256" key="2">
    <source>
        <dbReference type="SAM" id="SignalP"/>
    </source>
</evidence>
<evidence type="ECO:0000259" key="3">
    <source>
        <dbReference type="Pfam" id="PF09972"/>
    </source>
</evidence>
<organism evidence="5 6">
    <name type="scientific">Sporosarcina quadrami</name>
    <dbReference type="NCBI Taxonomy" id="2762234"/>
    <lineage>
        <taxon>Bacteria</taxon>
        <taxon>Bacillati</taxon>
        <taxon>Bacillota</taxon>
        <taxon>Bacilli</taxon>
        <taxon>Bacillales</taxon>
        <taxon>Caryophanaceae</taxon>
        <taxon>Sporosarcina</taxon>
    </lineage>
</organism>
<feature type="transmembrane region" description="Helical" evidence="1">
    <location>
        <begin position="509"/>
        <end position="527"/>
    </location>
</feature>
<feature type="domain" description="Predicted membrane protein YciQ-like C-terminal" evidence="4">
    <location>
        <begin position="297"/>
        <end position="484"/>
    </location>
</feature>
<dbReference type="Pfam" id="PF20990">
    <property type="entry name" value="DUF2207_C"/>
    <property type="match status" value="1"/>
</dbReference>
<keyword evidence="1" id="KW-1133">Transmembrane helix</keyword>
<dbReference type="Proteomes" id="UP000626786">
    <property type="component" value="Unassembled WGS sequence"/>
</dbReference>
<feature type="transmembrane region" description="Helical" evidence="1">
    <location>
        <begin position="437"/>
        <end position="458"/>
    </location>
</feature>
<keyword evidence="1" id="KW-0812">Transmembrane</keyword>
<sequence length="643" mass="73563">MKKVLYLLCVFLLLFIIRAPVASAKSFSIDKVDINAYVMNNGDLYVEELYTYSFSGNYNGTTRTIGDENHTGVQYFEGYLAPMDTDLSQYDNSTFKSLKVERDDLTFKIYTSSENEKKKVFYRYLVKGAAQKYQDTGQLYWRFFDDMNETDLHNLSIRFILDGDKDATLSGKAYLHSPTGKLSKSDDKGFVYATDLLQAHDKVEIRFLFPETFLKNAPYTNNKPALAEFQAEEATYTDRIMKRDKALPTVEKINVFALGLTFFFLLFIVLYPRRIYRLLLSKTSLHQVQELDSFLLSIIERKGKVGPNAISAALLRLRQKGIVAMEKVPSNAIYRSDDSAPDYTFRFTLLTDTGSLNAFEKYLIEWLFKEDADGTLAFSLDQFPFLTKQQREKNWRLEADFSSRSKGFTKRFKEWQKIVRKDPEVKQFVAPNPVRKYLTLVGIPLWISWACLNFWMIAEDSLDVGVLLFLLLIGFIVLLFNQNRRAALPIYFIFGFFWIEREGGNTDGAYLLFVFATVLLSLTALLLPMNDIKRKAAPYYKGVRAFKKDVKSGEFDFHSSHSEEKWYEHAIALGLFIPLLIKYTKTLPEDLSTLPLMTVHVTELLTAFHYTHRYYYTHMQSSGFGGGSGSSSGSGGGGGAGAF</sequence>
<keyword evidence="2" id="KW-0732">Signal</keyword>
<feature type="transmembrane region" description="Helical" evidence="1">
    <location>
        <begin position="253"/>
        <end position="272"/>
    </location>
</feature>